<dbReference type="EMBL" id="PDJG01000001">
    <property type="protein sequence ID" value="PFG32534.1"/>
    <property type="molecule type" value="Genomic_DNA"/>
</dbReference>
<dbReference type="SUPFAM" id="SSF53448">
    <property type="entry name" value="Nucleotide-diphospho-sugar transferases"/>
    <property type="match status" value="1"/>
</dbReference>
<proteinExistence type="inferred from homology"/>
<dbReference type="AlphaFoldDB" id="A0A2A9E109"/>
<keyword evidence="4" id="KW-1185">Reference proteome</keyword>
<gene>
    <name evidence="3" type="ORF">ATL42_0374</name>
</gene>
<evidence type="ECO:0000256" key="1">
    <source>
        <dbReference type="ARBA" id="ARBA00006739"/>
    </source>
</evidence>
<name>A0A2A9E109_9MICO</name>
<dbReference type="OrthoDB" id="9810303at2"/>
<evidence type="ECO:0000259" key="2">
    <source>
        <dbReference type="Pfam" id="PF00535"/>
    </source>
</evidence>
<feature type="domain" description="Glycosyltransferase 2-like" evidence="2">
    <location>
        <begin position="11"/>
        <end position="168"/>
    </location>
</feature>
<protein>
    <submittedName>
        <fullName evidence="3">Glycosyltransferase involved in cell wall biosynthesis</fullName>
    </submittedName>
</protein>
<sequence length="246" mass="26045">MTVAGGTQVLVILPAWNEEEALPGVLDELHAALPDADFLVVNDGSTDRTATVARRGRTKVLDLPLNLGVGGAMRAGYKFAARAGYDVAIQLDADGQHDPADVEQIVAALQTEGANVVIGARFAGEGVYKVRGPRRWAMRVLSSTLSLVTKTRLTDTTSGFKACDRRAIAVFAADYPAEYLGDTIEALVIASRAGLVVRQVPVHMRPRAGGTASHNPFKAALFLSQAVFALAIALSRPRRAAEGVTL</sequence>
<evidence type="ECO:0000313" key="4">
    <source>
        <dbReference type="Proteomes" id="UP000225548"/>
    </source>
</evidence>
<reference evidence="3 4" key="1">
    <citation type="submission" date="2017-10" db="EMBL/GenBank/DDBJ databases">
        <title>Sequencing the genomes of 1000 actinobacteria strains.</title>
        <authorList>
            <person name="Klenk H.-P."/>
        </authorList>
    </citation>
    <scope>NUCLEOTIDE SEQUENCE [LARGE SCALE GENOMIC DNA]</scope>
    <source>
        <strain evidence="3 4">DSM 18966</strain>
    </source>
</reference>
<dbReference type="PANTHER" id="PTHR48090:SF7">
    <property type="entry name" value="RFBJ PROTEIN"/>
    <property type="match status" value="1"/>
</dbReference>
<dbReference type="InterPro" id="IPR029044">
    <property type="entry name" value="Nucleotide-diphossugar_trans"/>
</dbReference>
<accession>A0A2A9E109</accession>
<dbReference type="RefSeq" id="WP_098453889.1">
    <property type="nucleotide sequence ID" value="NZ_PDJG01000001.1"/>
</dbReference>
<organism evidence="3 4">
    <name type="scientific">Sanguibacter antarcticus</name>
    <dbReference type="NCBI Taxonomy" id="372484"/>
    <lineage>
        <taxon>Bacteria</taxon>
        <taxon>Bacillati</taxon>
        <taxon>Actinomycetota</taxon>
        <taxon>Actinomycetes</taxon>
        <taxon>Micrococcales</taxon>
        <taxon>Sanguibacteraceae</taxon>
        <taxon>Sanguibacter</taxon>
    </lineage>
</organism>
<dbReference type="Gene3D" id="3.90.550.10">
    <property type="entry name" value="Spore Coat Polysaccharide Biosynthesis Protein SpsA, Chain A"/>
    <property type="match status" value="1"/>
</dbReference>
<dbReference type="InterPro" id="IPR001173">
    <property type="entry name" value="Glyco_trans_2-like"/>
</dbReference>
<keyword evidence="3" id="KW-0808">Transferase</keyword>
<dbReference type="PANTHER" id="PTHR48090">
    <property type="entry name" value="UNDECAPRENYL-PHOSPHATE 4-DEOXY-4-FORMAMIDO-L-ARABINOSE TRANSFERASE-RELATED"/>
    <property type="match status" value="1"/>
</dbReference>
<dbReference type="CDD" id="cd04179">
    <property type="entry name" value="DPM_DPG-synthase_like"/>
    <property type="match status" value="1"/>
</dbReference>
<evidence type="ECO:0000313" key="3">
    <source>
        <dbReference type="EMBL" id="PFG32534.1"/>
    </source>
</evidence>
<dbReference type="Pfam" id="PF00535">
    <property type="entry name" value="Glycos_transf_2"/>
    <property type="match status" value="1"/>
</dbReference>
<dbReference type="Proteomes" id="UP000225548">
    <property type="component" value="Unassembled WGS sequence"/>
</dbReference>
<comment type="similarity">
    <text evidence="1">Belongs to the glycosyltransferase 2 family.</text>
</comment>
<comment type="caution">
    <text evidence="3">The sequence shown here is derived from an EMBL/GenBank/DDBJ whole genome shotgun (WGS) entry which is preliminary data.</text>
</comment>
<dbReference type="GO" id="GO:0016740">
    <property type="term" value="F:transferase activity"/>
    <property type="evidence" value="ECO:0007669"/>
    <property type="project" value="UniProtKB-KW"/>
</dbReference>
<dbReference type="InterPro" id="IPR050256">
    <property type="entry name" value="Glycosyltransferase_2"/>
</dbReference>